<gene>
    <name evidence="2" type="ORF">GWK10_10605</name>
</gene>
<dbReference type="Proteomes" id="UP000474296">
    <property type="component" value="Unassembled WGS sequence"/>
</dbReference>
<feature type="domain" description="DUF3291" evidence="1">
    <location>
        <begin position="6"/>
        <end position="143"/>
    </location>
</feature>
<dbReference type="RefSeq" id="WP_164032340.1">
    <property type="nucleotide sequence ID" value="NZ_JAABOQ010000004.1"/>
</dbReference>
<sequence length="159" mass="18592">MNEFHLAQVNIAQMLAPMDDPIMADFVANLDRINALAEKSNGFVWRLKDEEGNAMAVRVFDDEFLIINMSVWENRQTLFDYVYKSMHVEILKRKTEWFSNMKNMHMALWYVPKGHFPTPQEAKDRLSYYNTHGATPYAFGFKHEFTAEEAVAYQPNTTV</sequence>
<organism evidence="2 3">
    <name type="scientific">Spongiivirga citrea</name>
    <dbReference type="NCBI Taxonomy" id="1481457"/>
    <lineage>
        <taxon>Bacteria</taxon>
        <taxon>Pseudomonadati</taxon>
        <taxon>Bacteroidota</taxon>
        <taxon>Flavobacteriia</taxon>
        <taxon>Flavobacteriales</taxon>
        <taxon>Flavobacteriaceae</taxon>
        <taxon>Spongiivirga</taxon>
    </lineage>
</organism>
<dbReference type="InterPro" id="IPR011008">
    <property type="entry name" value="Dimeric_a/b-barrel"/>
</dbReference>
<dbReference type="EMBL" id="JAABOQ010000004">
    <property type="protein sequence ID" value="NER17663.1"/>
    <property type="molecule type" value="Genomic_DNA"/>
</dbReference>
<dbReference type="AlphaFoldDB" id="A0A6M0CL12"/>
<dbReference type="Pfam" id="PF11695">
    <property type="entry name" value="DUF3291"/>
    <property type="match status" value="1"/>
</dbReference>
<keyword evidence="3" id="KW-1185">Reference proteome</keyword>
<accession>A0A6M0CL12</accession>
<dbReference type="InterPro" id="IPR021708">
    <property type="entry name" value="DUF3291"/>
</dbReference>
<name>A0A6M0CL12_9FLAO</name>
<reference evidence="2 3" key="1">
    <citation type="submission" date="2020-01" db="EMBL/GenBank/DDBJ databases">
        <title>Spongiivirga citrea KCTC 32990T.</title>
        <authorList>
            <person name="Wang G."/>
        </authorList>
    </citation>
    <scope>NUCLEOTIDE SEQUENCE [LARGE SCALE GENOMIC DNA]</scope>
    <source>
        <strain evidence="2 3">KCTC 32990</strain>
    </source>
</reference>
<evidence type="ECO:0000259" key="1">
    <source>
        <dbReference type="Pfam" id="PF11695"/>
    </source>
</evidence>
<dbReference type="SUPFAM" id="SSF54909">
    <property type="entry name" value="Dimeric alpha+beta barrel"/>
    <property type="match status" value="1"/>
</dbReference>
<proteinExistence type="predicted"/>
<evidence type="ECO:0000313" key="3">
    <source>
        <dbReference type="Proteomes" id="UP000474296"/>
    </source>
</evidence>
<comment type="caution">
    <text evidence="2">The sequence shown here is derived from an EMBL/GenBank/DDBJ whole genome shotgun (WGS) entry which is preliminary data.</text>
</comment>
<evidence type="ECO:0000313" key="2">
    <source>
        <dbReference type="EMBL" id="NER17663.1"/>
    </source>
</evidence>
<protein>
    <submittedName>
        <fullName evidence="2">DUF3291 domain-containing protein</fullName>
    </submittedName>
</protein>